<dbReference type="InterPro" id="IPR022813">
    <property type="entry name" value="SecD/SecF_arch_bac"/>
</dbReference>
<sequence length="251" mass="28084">MKKKLIGLAFSLSILLFSIYVLVTSPSPIKKDVSLAGGVEFYIPKNQTLNLTEFKNAIIKETDQYYIIDVPYEEANKIKSKYNVSYREFKPTVASNFYKSLISAFIFSFLAVGVSLFFFFKNPLIPALTILALVSNVIDTLAFLNLIGFKFSIASLASLFMFVGYSVDTNILLSEKVLEEGNYKEALITGLSLTLTTIIALIVILLFSQNEILKSMALVLLVGLTFDIINTWIQNGSLLLLLNKEQNKKNQ</sequence>
<evidence type="ECO:0000256" key="2">
    <source>
        <dbReference type="ARBA" id="ARBA00022448"/>
    </source>
</evidence>
<comment type="similarity">
    <text evidence="9">Belongs to the SecD/SecF family. SecF subfamily.</text>
</comment>
<dbReference type="Proteomes" id="UP000000578">
    <property type="component" value="Chromosome"/>
</dbReference>
<gene>
    <name evidence="9" type="primary">secF</name>
    <name evidence="11" type="ordered locus">NEQ437</name>
</gene>
<keyword evidence="2 9" id="KW-0813">Transport</keyword>
<reference evidence="11 12" key="1">
    <citation type="journal article" date="2003" name="Proc. Natl. Acad. Sci. U.S.A.">
        <title>The genome of Nanoarchaeum equitans: insights into early archaeal evolution and derived parasitism.</title>
        <authorList>
            <person name="Waters E."/>
            <person name="Hohn M.J."/>
            <person name="Ahel I."/>
            <person name="Graham D.E."/>
            <person name="Adams M.D."/>
            <person name="Barnstead M."/>
            <person name="Beeson K.Y."/>
            <person name="Bibbs L."/>
            <person name="Bolanos R."/>
            <person name="Keller M."/>
            <person name="Kretz K."/>
            <person name="Lin X."/>
            <person name="Mathur E."/>
            <person name="Ni J."/>
            <person name="Podar M."/>
            <person name="Richardson T."/>
            <person name="Sutton G.G."/>
            <person name="Simon M."/>
            <person name="Soll D."/>
            <person name="Stetter K.O."/>
            <person name="Short J.M."/>
            <person name="Noordewier M."/>
        </authorList>
    </citation>
    <scope>NUCLEOTIDE SEQUENCE [LARGE SCALE GENOMIC DNA]</scope>
    <source>
        <strain evidence="11 12">Kin4-M</strain>
    </source>
</reference>
<evidence type="ECO:0000256" key="6">
    <source>
        <dbReference type="ARBA" id="ARBA00022989"/>
    </source>
</evidence>
<dbReference type="Pfam" id="PF02355">
    <property type="entry name" value="SecD_SecF_C"/>
    <property type="match status" value="1"/>
</dbReference>
<dbReference type="GO" id="GO:0005886">
    <property type="term" value="C:plasma membrane"/>
    <property type="evidence" value="ECO:0007669"/>
    <property type="project" value="UniProtKB-SubCell"/>
</dbReference>
<dbReference type="HAMAP" id="MF_01464_A">
    <property type="entry name" value="SecF_A"/>
    <property type="match status" value="1"/>
</dbReference>
<evidence type="ECO:0000256" key="5">
    <source>
        <dbReference type="ARBA" id="ARBA00022927"/>
    </source>
</evidence>
<keyword evidence="8 9" id="KW-0472">Membrane</keyword>
<accession>Q74M76</accession>
<keyword evidence="6 9" id="KW-1133">Transmembrane helix</keyword>
<evidence type="ECO:0000256" key="7">
    <source>
        <dbReference type="ARBA" id="ARBA00023010"/>
    </source>
</evidence>
<feature type="transmembrane region" description="Helical" evidence="9">
    <location>
        <begin position="97"/>
        <end position="120"/>
    </location>
</feature>
<evidence type="ECO:0000259" key="10">
    <source>
        <dbReference type="Pfam" id="PF02355"/>
    </source>
</evidence>
<dbReference type="InterPro" id="IPR048634">
    <property type="entry name" value="SecD_SecF_C"/>
</dbReference>
<dbReference type="InterPro" id="IPR024921">
    <property type="entry name" value="SecF_arc"/>
</dbReference>
<evidence type="ECO:0000256" key="8">
    <source>
        <dbReference type="ARBA" id="ARBA00023136"/>
    </source>
</evidence>
<proteinExistence type="inferred from homology"/>
<dbReference type="EnsemblBacteria" id="AAR39282">
    <property type="protein sequence ID" value="AAR39282"/>
    <property type="gene ID" value="NEQ437"/>
</dbReference>
<keyword evidence="7 9" id="KW-0811">Translocation</keyword>
<comment type="subunit">
    <text evidence="9">Part of the protein translocation apparatus. Forms a complex with SecD.</text>
</comment>
<dbReference type="SUPFAM" id="SSF82866">
    <property type="entry name" value="Multidrug efflux transporter AcrB transmembrane domain"/>
    <property type="match status" value="1"/>
</dbReference>
<comment type="caution">
    <text evidence="9">Lacks conserved residue(s) required for the propagation of feature annotation.</text>
</comment>
<feature type="transmembrane region" description="Helical" evidence="9">
    <location>
        <begin position="219"/>
        <end position="242"/>
    </location>
</feature>
<organism evidence="11 12">
    <name type="scientific">Nanoarchaeum equitans (strain Kin4-M)</name>
    <dbReference type="NCBI Taxonomy" id="228908"/>
    <lineage>
        <taxon>Archaea</taxon>
        <taxon>Nanobdellota</taxon>
        <taxon>Candidatus Nanoarchaeia</taxon>
        <taxon>Nanoarchaeales</taxon>
        <taxon>Nanoarchaeaceae</taxon>
        <taxon>Nanoarchaeum</taxon>
    </lineage>
</organism>
<dbReference type="GO" id="GO:0006605">
    <property type="term" value="P:protein targeting"/>
    <property type="evidence" value="ECO:0007669"/>
    <property type="project" value="UniProtKB-UniRule"/>
</dbReference>
<keyword evidence="4 9" id="KW-0812">Transmembrane</keyword>
<dbReference type="Gene3D" id="1.20.1640.10">
    <property type="entry name" value="Multidrug efflux transporter AcrB transmembrane domain"/>
    <property type="match status" value="1"/>
</dbReference>
<evidence type="ECO:0000256" key="9">
    <source>
        <dbReference type="HAMAP-Rule" id="MF_01464"/>
    </source>
</evidence>
<evidence type="ECO:0000313" key="11">
    <source>
        <dbReference type="EMBL" id="AAR39282.1"/>
    </source>
</evidence>
<feature type="domain" description="Protein export membrane protein SecD/SecF C-terminal" evidence="10">
    <location>
        <begin position="80"/>
        <end position="244"/>
    </location>
</feature>
<dbReference type="PANTHER" id="PTHR30081">
    <property type="entry name" value="PROTEIN-EXPORT MEMBRANE PROTEIN SEC"/>
    <property type="match status" value="1"/>
</dbReference>
<evidence type="ECO:0000256" key="1">
    <source>
        <dbReference type="ARBA" id="ARBA00004651"/>
    </source>
</evidence>
<dbReference type="KEGG" id="neq:NEQ437"/>
<comment type="function">
    <text evidence="9">Involved in protein export.</text>
</comment>
<dbReference type="PANTHER" id="PTHR30081:SF8">
    <property type="entry name" value="PROTEIN TRANSLOCASE SUBUNIT SECF"/>
    <property type="match status" value="1"/>
</dbReference>
<comment type="subcellular location">
    <subcellularLocation>
        <location evidence="1 9">Cell membrane</location>
        <topology evidence="1 9">Multi-pass membrane protein</topology>
    </subcellularLocation>
</comment>
<dbReference type="GO" id="GO:0065002">
    <property type="term" value="P:intracellular protein transmembrane transport"/>
    <property type="evidence" value="ECO:0007669"/>
    <property type="project" value="UniProtKB-UniRule"/>
</dbReference>
<evidence type="ECO:0000256" key="3">
    <source>
        <dbReference type="ARBA" id="ARBA00022475"/>
    </source>
</evidence>
<evidence type="ECO:0000313" key="12">
    <source>
        <dbReference type="Proteomes" id="UP000000578"/>
    </source>
</evidence>
<dbReference type="STRING" id="228908.NEQ437"/>
<keyword evidence="5 9" id="KW-0653">Protein transport</keyword>
<dbReference type="AlphaFoldDB" id="Q74M76"/>
<keyword evidence="3 9" id="KW-1003">Cell membrane</keyword>
<name>Q74M76_NANEQ</name>
<keyword evidence="12" id="KW-1185">Reference proteome</keyword>
<feature type="transmembrane region" description="Helical" evidence="9">
    <location>
        <begin position="186"/>
        <end position="207"/>
    </location>
</feature>
<protein>
    <recommendedName>
        <fullName evidence="9">Protein-export membrane protein SecF</fullName>
    </recommendedName>
</protein>
<dbReference type="EMBL" id="AE017199">
    <property type="protein sequence ID" value="AAR39282.1"/>
    <property type="molecule type" value="Genomic_DNA"/>
</dbReference>
<evidence type="ECO:0000256" key="4">
    <source>
        <dbReference type="ARBA" id="ARBA00022692"/>
    </source>
</evidence>
<dbReference type="HOGENOM" id="CLU_1105231_0_0_2"/>